<organism evidence="2 3">
    <name type="scientific">Clavelina lepadiformis</name>
    <name type="common">Light-bulb sea squirt</name>
    <name type="synonym">Ascidia lepadiformis</name>
    <dbReference type="NCBI Taxonomy" id="159417"/>
    <lineage>
        <taxon>Eukaryota</taxon>
        <taxon>Metazoa</taxon>
        <taxon>Chordata</taxon>
        <taxon>Tunicata</taxon>
        <taxon>Ascidiacea</taxon>
        <taxon>Aplousobranchia</taxon>
        <taxon>Clavelinidae</taxon>
        <taxon>Clavelina</taxon>
    </lineage>
</organism>
<evidence type="ECO:0000313" key="3">
    <source>
        <dbReference type="Proteomes" id="UP001642483"/>
    </source>
</evidence>
<evidence type="ECO:0000313" key="1">
    <source>
        <dbReference type="EMBL" id="CAK8684151.1"/>
    </source>
</evidence>
<dbReference type="Proteomes" id="UP001642483">
    <property type="component" value="Unassembled WGS sequence"/>
</dbReference>
<dbReference type="EMBL" id="CAWYQH010000097">
    <property type="protein sequence ID" value="CAK8684155.1"/>
    <property type="molecule type" value="Genomic_DNA"/>
</dbReference>
<dbReference type="EMBL" id="CAWYQH010000097">
    <property type="protein sequence ID" value="CAK8684151.1"/>
    <property type="molecule type" value="Genomic_DNA"/>
</dbReference>
<comment type="caution">
    <text evidence="2">The sequence shown here is derived from an EMBL/GenBank/DDBJ whole genome shotgun (WGS) entry which is preliminary data.</text>
</comment>
<accession>A0ABP0FX31</accession>
<gene>
    <name evidence="1" type="ORF">CVLEPA_LOCUS15148</name>
    <name evidence="2" type="ORF">CVLEPA_LOCUS15151</name>
</gene>
<name>A0ABP0FX31_CLALP</name>
<evidence type="ECO:0000313" key="2">
    <source>
        <dbReference type="EMBL" id="CAK8684155.1"/>
    </source>
</evidence>
<sequence length="128" mass="15138">MSHLRFTKMDFHDSQSHCTYSASVSPGYEDEVIGPVLEVLRSFYSSISLYKRERHQSKRCNAYEFDDPAHRVHNPRIWLLPSCSKDDLHVALIDEMEKAGWKWICPNELFYNSSTEENTTTWTFKRCR</sequence>
<proteinExistence type="predicted"/>
<protein>
    <submittedName>
        <fullName evidence="2">Uncharacterized protein</fullName>
    </submittedName>
</protein>
<keyword evidence="3" id="KW-1185">Reference proteome</keyword>
<reference evidence="2 3" key="1">
    <citation type="submission" date="2024-02" db="EMBL/GenBank/DDBJ databases">
        <authorList>
            <person name="Daric V."/>
            <person name="Darras S."/>
        </authorList>
    </citation>
    <scope>NUCLEOTIDE SEQUENCE [LARGE SCALE GENOMIC DNA]</scope>
</reference>